<dbReference type="InterPro" id="IPR050261">
    <property type="entry name" value="FrsA_esterase"/>
</dbReference>
<dbReference type="Gene3D" id="1.10.10.800">
    <property type="match status" value="1"/>
</dbReference>
<proteinExistence type="inferred from homology"/>
<gene>
    <name evidence="4" type="ORF">FB567DRAFT_630829</name>
</gene>
<keyword evidence="5" id="KW-1185">Reference proteome</keyword>
<name>A0A8K0VW12_9PLEO</name>
<evidence type="ECO:0000259" key="3">
    <source>
        <dbReference type="Pfam" id="PF00561"/>
    </source>
</evidence>
<dbReference type="EMBL" id="JAGMVJ010000014">
    <property type="protein sequence ID" value="KAH7082478.1"/>
    <property type="molecule type" value="Genomic_DNA"/>
</dbReference>
<keyword evidence="1" id="KW-0378">Hydrolase</keyword>
<reference evidence="4" key="1">
    <citation type="journal article" date="2021" name="Nat. Commun.">
        <title>Genetic determinants of endophytism in the Arabidopsis root mycobiome.</title>
        <authorList>
            <person name="Mesny F."/>
            <person name="Miyauchi S."/>
            <person name="Thiergart T."/>
            <person name="Pickel B."/>
            <person name="Atanasova L."/>
            <person name="Karlsson M."/>
            <person name="Huettel B."/>
            <person name="Barry K.W."/>
            <person name="Haridas S."/>
            <person name="Chen C."/>
            <person name="Bauer D."/>
            <person name="Andreopoulos W."/>
            <person name="Pangilinan J."/>
            <person name="LaButti K."/>
            <person name="Riley R."/>
            <person name="Lipzen A."/>
            <person name="Clum A."/>
            <person name="Drula E."/>
            <person name="Henrissat B."/>
            <person name="Kohler A."/>
            <person name="Grigoriev I.V."/>
            <person name="Martin F.M."/>
            <person name="Hacquard S."/>
        </authorList>
    </citation>
    <scope>NUCLEOTIDE SEQUENCE</scope>
    <source>
        <strain evidence="4">MPI-SDFR-AT-0120</strain>
    </source>
</reference>
<dbReference type="OrthoDB" id="2498029at2759"/>
<dbReference type="GO" id="GO:0016788">
    <property type="term" value="F:hydrolase activity, acting on ester bonds"/>
    <property type="evidence" value="ECO:0007669"/>
    <property type="project" value="UniProtKB-ARBA"/>
</dbReference>
<comment type="similarity">
    <text evidence="2">Belongs to the AB hydrolase superfamily. FUS2 hydrolase family.</text>
</comment>
<dbReference type="PANTHER" id="PTHR22946:SF9">
    <property type="entry name" value="POLYKETIDE TRANSFERASE AF380"/>
    <property type="match status" value="1"/>
</dbReference>
<dbReference type="Pfam" id="PF00561">
    <property type="entry name" value="Abhydrolase_1"/>
    <property type="match status" value="1"/>
</dbReference>
<dbReference type="InterPro" id="IPR029058">
    <property type="entry name" value="AB_hydrolase_fold"/>
</dbReference>
<evidence type="ECO:0000256" key="1">
    <source>
        <dbReference type="ARBA" id="ARBA00022801"/>
    </source>
</evidence>
<evidence type="ECO:0000313" key="5">
    <source>
        <dbReference type="Proteomes" id="UP000813461"/>
    </source>
</evidence>
<protein>
    <submittedName>
        <fullName evidence="4">DltD N-terminal domain protein</fullName>
    </submittedName>
</protein>
<dbReference type="SUPFAM" id="SSF53474">
    <property type="entry name" value="alpha/beta-Hydrolases"/>
    <property type="match status" value="1"/>
</dbReference>
<evidence type="ECO:0000313" key="4">
    <source>
        <dbReference type="EMBL" id="KAH7082478.1"/>
    </source>
</evidence>
<organism evidence="4 5">
    <name type="scientific">Paraphoma chrysanthemicola</name>
    <dbReference type="NCBI Taxonomy" id="798071"/>
    <lineage>
        <taxon>Eukaryota</taxon>
        <taxon>Fungi</taxon>
        <taxon>Dikarya</taxon>
        <taxon>Ascomycota</taxon>
        <taxon>Pezizomycotina</taxon>
        <taxon>Dothideomycetes</taxon>
        <taxon>Pleosporomycetidae</taxon>
        <taxon>Pleosporales</taxon>
        <taxon>Pleosporineae</taxon>
        <taxon>Phaeosphaeriaceae</taxon>
        <taxon>Paraphoma</taxon>
    </lineage>
</organism>
<sequence length="306" mass="33980">MPRENIEFKTKDGVTLRGWFYTPETAVQNSAPLPCIVMIHGFSAVKEMGLDSFARYFVAKLPISCIVYDHRGFGASDTREGQPRQEAIPTEQIDDVSDAVSYAQSRKDVDEERIAVWGNSYGGGHVVSVAAKDRRVKAVLAQVPFISGSRMLARHKPEVGNMLNDLFSQDRLARAEGKAPAVIPSTSLDPSVVSVLSTPDAYEYFTTWGKKSPFKNEVTLRSFEHLTRYEPYDVFPKVSPTPFLLTVGGGDMVTPPEFALSAFEQAGEPKELHVLESCGHFEANSGEQFEKNVEKQIDFLKRKLLA</sequence>
<accession>A0A8K0VW12</accession>
<comment type="caution">
    <text evidence="4">The sequence shown here is derived from an EMBL/GenBank/DDBJ whole genome shotgun (WGS) entry which is preliminary data.</text>
</comment>
<dbReference type="AlphaFoldDB" id="A0A8K0VW12"/>
<feature type="domain" description="AB hydrolase-1" evidence="3">
    <location>
        <begin position="35"/>
        <end position="281"/>
    </location>
</feature>
<dbReference type="Proteomes" id="UP000813461">
    <property type="component" value="Unassembled WGS sequence"/>
</dbReference>
<dbReference type="PANTHER" id="PTHR22946">
    <property type="entry name" value="DIENELACTONE HYDROLASE DOMAIN-CONTAINING PROTEIN-RELATED"/>
    <property type="match status" value="1"/>
</dbReference>
<dbReference type="Gene3D" id="3.40.50.1820">
    <property type="entry name" value="alpha/beta hydrolase"/>
    <property type="match status" value="1"/>
</dbReference>
<dbReference type="InterPro" id="IPR000073">
    <property type="entry name" value="AB_hydrolase_1"/>
</dbReference>
<evidence type="ECO:0000256" key="2">
    <source>
        <dbReference type="ARBA" id="ARBA00038115"/>
    </source>
</evidence>